<evidence type="ECO:0000256" key="18">
    <source>
        <dbReference type="SAM" id="Phobius"/>
    </source>
</evidence>
<feature type="binding site" description="axial binding residue" evidence="17">
    <location>
        <position position="65"/>
    </location>
    <ligand>
        <name>heme</name>
        <dbReference type="ChEBI" id="CHEBI:30413"/>
        <note>ligand shared with second transmembrane subunit</note>
    </ligand>
    <ligandPart>
        <name>Fe</name>
        <dbReference type="ChEBI" id="CHEBI:18248"/>
    </ligandPart>
</feature>
<evidence type="ECO:0000256" key="15">
    <source>
        <dbReference type="ARBA" id="ARBA00023136"/>
    </source>
</evidence>
<dbReference type="STRING" id="1348657.M622_04785"/>
<keyword evidence="9 17" id="KW-0349">Heme</keyword>
<evidence type="ECO:0000256" key="10">
    <source>
        <dbReference type="ARBA" id="ARBA00022692"/>
    </source>
</evidence>
<reference evidence="19 20" key="1">
    <citation type="submission" date="2013-06" db="EMBL/GenBank/DDBJ databases">
        <title>Draft genome sequence of Thauera terpenica.</title>
        <authorList>
            <person name="Liu B."/>
            <person name="Frostegard A.H."/>
            <person name="Shapleigh J.P."/>
        </authorList>
    </citation>
    <scope>NUCLEOTIDE SEQUENCE [LARGE SCALE GENOMIC DNA]</scope>
    <source>
        <strain evidence="19 20">58Eu</strain>
    </source>
</reference>
<comment type="pathway">
    <text evidence="3">Carbohydrate metabolism; tricarboxylic acid cycle.</text>
</comment>
<gene>
    <name evidence="19" type="ORF">M622_04785</name>
</gene>
<evidence type="ECO:0000256" key="8">
    <source>
        <dbReference type="ARBA" id="ARBA00022532"/>
    </source>
</evidence>
<dbReference type="NCBIfam" id="TIGR02968">
    <property type="entry name" value="succ_dehyd_anc"/>
    <property type="match status" value="1"/>
</dbReference>
<feature type="binding site" evidence="16">
    <location>
        <position position="77"/>
    </location>
    <ligand>
        <name>a ubiquinone</name>
        <dbReference type="ChEBI" id="CHEBI:16389"/>
    </ligand>
</feature>
<dbReference type="RefSeq" id="WP_021250115.1">
    <property type="nucleotide sequence ID" value="NZ_ATJV01000070.1"/>
</dbReference>
<comment type="cofactor">
    <cofactor evidence="17">
        <name>heme</name>
        <dbReference type="ChEBI" id="CHEBI:30413"/>
    </cofactor>
    <text evidence="17">The heme is bound between the two transmembrane subunits.</text>
</comment>
<sequence>MRLFHGQRAWVLQRLTALVVLLLLALTAATLLIGPAPSYERWHALATSAPGAVLIVIFFAALCGHAWVGVRDIVLDYIQPTALRLPLLALIAFILIAITLRVTLTMATHFTVGA</sequence>
<feature type="transmembrane region" description="Helical" evidence="18">
    <location>
        <begin position="82"/>
        <end position="104"/>
    </location>
</feature>
<dbReference type="PANTHER" id="PTHR38689:SF1">
    <property type="entry name" value="SUCCINATE DEHYDROGENASE HYDROPHOBIC MEMBRANE ANCHOR SUBUNIT"/>
    <property type="match status" value="1"/>
</dbReference>
<keyword evidence="7" id="KW-0997">Cell inner membrane</keyword>
<proteinExistence type="predicted"/>
<keyword evidence="11 17" id="KW-0479">Metal-binding</keyword>
<keyword evidence="8" id="KW-0816">Tricarboxylic acid cycle</keyword>
<evidence type="ECO:0000256" key="14">
    <source>
        <dbReference type="ARBA" id="ARBA00023004"/>
    </source>
</evidence>
<keyword evidence="10 18" id="KW-0812">Transmembrane</keyword>
<dbReference type="InterPro" id="IPR000701">
    <property type="entry name" value="SuccDH_FuR_B_TM-su"/>
</dbReference>
<evidence type="ECO:0000256" key="7">
    <source>
        <dbReference type="ARBA" id="ARBA00022519"/>
    </source>
</evidence>
<evidence type="ECO:0000313" key="19">
    <source>
        <dbReference type="EMBL" id="EPZ14773.1"/>
    </source>
</evidence>
<name>T0AW07_9RHOO</name>
<comment type="caution">
    <text evidence="19">The sequence shown here is derived from an EMBL/GenBank/DDBJ whole genome shotgun (WGS) entry which is preliminary data.</text>
</comment>
<comment type="subcellular location">
    <subcellularLocation>
        <location evidence="2">Cell inner membrane</location>
        <topology evidence="2">Multi-pass membrane protein</topology>
    </subcellularLocation>
</comment>
<dbReference type="SUPFAM" id="SSF81343">
    <property type="entry name" value="Fumarate reductase respiratory complex transmembrane subunits"/>
    <property type="match status" value="1"/>
</dbReference>
<dbReference type="Proteomes" id="UP000015455">
    <property type="component" value="Unassembled WGS sequence"/>
</dbReference>
<dbReference type="UniPathway" id="UPA00223"/>
<dbReference type="InterPro" id="IPR014312">
    <property type="entry name" value="Succ_DH_anchor"/>
</dbReference>
<evidence type="ECO:0000256" key="1">
    <source>
        <dbReference type="ARBA" id="ARBA00004050"/>
    </source>
</evidence>
<dbReference type="PANTHER" id="PTHR38689">
    <property type="entry name" value="SUCCINATE DEHYDROGENASE HYDROPHOBIC MEMBRANE ANCHOR SUBUNIT"/>
    <property type="match status" value="1"/>
</dbReference>
<evidence type="ECO:0000256" key="17">
    <source>
        <dbReference type="PIRSR" id="PIRSR000169-2"/>
    </source>
</evidence>
<evidence type="ECO:0000256" key="11">
    <source>
        <dbReference type="ARBA" id="ARBA00022723"/>
    </source>
</evidence>
<dbReference type="PATRIC" id="fig|1348657.5.peg.2712"/>
<dbReference type="eggNOG" id="COG2142">
    <property type="taxonomic scope" value="Bacteria"/>
</dbReference>
<evidence type="ECO:0000256" key="12">
    <source>
        <dbReference type="ARBA" id="ARBA00022982"/>
    </source>
</evidence>
<feature type="transmembrane region" description="Helical" evidence="18">
    <location>
        <begin position="48"/>
        <end position="70"/>
    </location>
</feature>
<keyword evidence="6" id="KW-1003">Cell membrane</keyword>
<comment type="function">
    <text evidence="1">Membrane-anchoring subunit of succinate dehydrogenase (SDH).</text>
</comment>
<keyword evidence="12" id="KW-0249">Electron transport</keyword>
<dbReference type="GO" id="GO:0006099">
    <property type="term" value="P:tricarboxylic acid cycle"/>
    <property type="evidence" value="ECO:0007669"/>
    <property type="project" value="UniProtKB-UniPathway"/>
</dbReference>
<dbReference type="PIRSF" id="PIRSF000169">
    <property type="entry name" value="SDH_D"/>
    <property type="match status" value="1"/>
</dbReference>
<evidence type="ECO:0000256" key="13">
    <source>
        <dbReference type="ARBA" id="ARBA00022989"/>
    </source>
</evidence>
<keyword evidence="5" id="KW-0813">Transport</keyword>
<keyword evidence="14 17" id="KW-0408">Iron</keyword>
<organism evidence="19 20">
    <name type="scientific">Thauera terpenica 58Eu</name>
    <dbReference type="NCBI Taxonomy" id="1348657"/>
    <lineage>
        <taxon>Bacteria</taxon>
        <taxon>Pseudomonadati</taxon>
        <taxon>Pseudomonadota</taxon>
        <taxon>Betaproteobacteria</taxon>
        <taxon>Rhodocyclales</taxon>
        <taxon>Zoogloeaceae</taxon>
        <taxon>Thauera</taxon>
    </lineage>
</organism>
<dbReference type="GO" id="GO:0046872">
    <property type="term" value="F:metal ion binding"/>
    <property type="evidence" value="ECO:0007669"/>
    <property type="project" value="UniProtKB-KW"/>
</dbReference>
<evidence type="ECO:0000256" key="16">
    <source>
        <dbReference type="PIRSR" id="PIRSR000169-1"/>
    </source>
</evidence>
<evidence type="ECO:0000256" key="3">
    <source>
        <dbReference type="ARBA" id="ARBA00005163"/>
    </source>
</evidence>
<dbReference type="EMBL" id="ATJV01000070">
    <property type="protein sequence ID" value="EPZ14773.1"/>
    <property type="molecule type" value="Genomic_DNA"/>
</dbReference>
<evidence type="ECO:0000256" key="9">
    <source>
        <dbReference type="ARBA" id="ARBA00022617"/>
    </source>
</evidence>
<dbReference type="GO" id="GO:0020037">
    <property type="term" value="F:heme binding"/>
    <property type="evidence" value="ECO:0007669"/>
    <property type="project" value="InterPro"/>
</dbReference>
<dbReference type="OrthoDB" id="5612767at2"/>
<accession>T0AW07</accession>
<dbReference type="Pfam" id="PF01127">
    <property type="entry name" value="Sdh_cyt"/>
    <property type="match status" value="1"/>
</dbReference>
<dbReference type="InterPro" id="IPR034804">
    <property type="entry name" value="SQR/QFR_C/D"/>
</dbReference>
<keyword evidence="20" id="KW-1185">Reference proteome</keyword>
<keyword evidence="13 18" id="KW-1133">Transmembrane helix</keyword>
<dbReference type="GO" id="GO:0005886">
    <property type="term" value="C:plasma membrane"/>
    <property type="evidence" value="ECO:0007669"/>
    <property type="project" value="UniProtKB-SubCell"/>
</dbReference>
<protein>
    <recommendedName>
        <fullName evidence="4">Succinate dehydrogenase hydrophobic membrane anchor subunit</fullName>
    </recommendedName>
</protein>
<evidence type="ECO:0000256" key="6">
    <source>
        <dbReference type="ARBA" id="ARBA00022475"/>
    </source>
</evidence>
<evidence type="ECO:0000313" key="20">
    <source>
        <dbReference type="Proteomes" id="UP000015455"/>
    </source>
</evidence>
<dbReference type="Gene3D" id="1.20.1300.10">
    <property type="entry name" value="Fumarate reductase/succinate dehydrogenase, transmembrane subunit"/>
    <property type="match status" value="1"/>
</dbReference>
<evidence type="ECO:0000256" key="2">
    <source>
        <dbReference type="ARBA" id="ARBA00004429"/>
    </source>
</evidence>
<dbReference type="AlphaFoldDB" id="T0AW07"/>
<evidence type="ECO:0000256" key="4">
    <source>
        <dbReference type="ARBA" id="ARBA00019425"/>
    </source>
</evidence>
<keyword evidence="15 18" id="KW-0472">Membrane</keyword>
<evidence type="ECO:0000256" key="5">
    <source>
        <dbReference type="ARBA" id="ARBA00022448"/>
    </source>
</evidence>
<dbReference type="GO" id="GO:0009055">
    <property type="term" value="F:electron transfer activity"/>
    <property type="evidence" value="ECO:0007669"/>
    <property type="project" value="TreeGrafter"/>
</dbReference>
<dbReference type="GO" id="GO:0017004">
    <property type="term" value="P:cytochrome complex assembly"/>
    <property type="evidence" value="ECO:0007669"/>
    <property type="project" value="TreeGrafter"/>
</dbReference>